<keyword evidence="3 4" id="KW-0413">Isomerase</keyword>
<keyword evidence="7" id="KW-1185">Reference proteome</keyword>
<comment type="function">
    <text evidence="1 4">PPIases accelerate the folding of proteins. It catalyzes the cis-trans isomerization of proline imidic peptide bonds in oligopeptides.</text>
</comment>
<dbReference type="SUPFAM" id="SSF50891">
    <property type="entry name" value="Cyclophilin-like"/>
    <property type="match status" value="1"/>
</dbReference>
<comment type="caution">
    <text evidence="6">The sequence shown here is derived from an EMBL/GenBank/DDBJ whole genome shotgun (WGS) entry which is preliminary data.</text>
</comment>
<dbReference type="Pfam" id="PF00160">
    <property type="entry name" value="Pro_isomerase"/>
    <property type="match status" value="1"/>
</dbReference>
<protein>
    <recommendedName>
        <fullName evidence="4">Peptidyl-prolyl cis-trans isomerase</fullName>
        <shortName evidence="4">PPIase</shortName>
        <ecNumber evidence="4">5.2.1.8</ecNumber>
    </recommendedName>
</protein>
<accession>A0A9J6NW07</accession>
<dbReference type="InterPro" id="IPR029000">
    <property type="entry name" value="Cyclophilin-like_dom_sf"/>
</dbReference>
<dbReference type="PANTHER" id="PTHR45625">
    <property type="entry name" value="PEPTIDYL-PROLYL CIS-TRANS ISOMERASE-RELATED"/>
    <property type="match status" value="1"/>
</dbReference>
<evidence type="ECO:0000256" key="1">
    <source>
        <dbReference type="ARBA" id="ARBA00002388"/>
    </source>
</evidence>
<dbReference type="InterPro" id="IPR002130">
    <property type="entry name" value="Cyclophilin-type_PPIase_dom"/>
</dbReference>
<evidence type="ECO:0000256" key="2">
    <source>
        <dbReference type="ARBA" id="ARBA00023110"/>
    </source>
</evidence>
<evidence type="ECO:0000313" key="7">
    <source>
        <dbReference type="Proteomes" id="UP001056429"/>
    </source>
</evidence>
<comment type="similarity">
    <text evidence="4">Belongs to the cyclophilin-type PPIase family.</text>
</comment>
<name>A0A9J6NW07_9CLOT</name>
<keyword evidence="2 4" id="KW-0697">Rotamase</keyword>
<evidence type="ECO:0000313" key="6">
    <source>
        <dbReference type="EMBL" id="MCM1988674.1"/>
    </source>
</evidence>
<dbReference type="PRINTS" id="PR00153">
    <property type="entry name" value="CSAPPISMRASE"/>
</dbReference>
<sequence>MKNPIVTINMKNGKEIKIELYPEIAPNTVNNFIYLIKEKFFDKHAIVRVVNGRLIQSGDPYMPGPERTDVTPGYIINGEFKKDDYHNPLSFEPGIVGMAMAAYEYTPNASAGSFFIMTKDEPKLDSIVPAFGKVIEGMDVIIEINESNTSMKFGYDVPDEMEYFEKLTVDTFGVEYPEPEKIKE</sequence>
<comment type="catalytic activity">
    <reaction evidence="4">
        <text>[protein]-peptidylproline (omega=180) = [protein]-peptidylproline (omega=0)</text>
        <dbReference type="Rhea" id="RHEA:16237"/>
        <dbReference type="Rhea" id="RHEA-COMP:10747"/>
        <dbReference type="Rhea" id="RHEA-COMP:10748"/>
        <dbReference type="ChEBI" id="CHEBI:83833"/>
        <dbReference type="ChEBI" id="CHEBI:83834"/>
        <dbReference type="EC" id="5.2.1.8"/>
    </reaction>
</comment>
<dbReference type="CDD" id="cd00317">
    <property type="entry name" value="cyclophilin"/>
    <property type="match status" value="1"/>
</dbReference>
<gene>
    <name evidence="6" type="ORF">KDK92_02905</name>
</gene>
<dbReference type="Proteomes" id="UP001056429">
    <property type="component" value="Unassembled WGS sequence"/>
</dbReference>
<evidence type="ECO:0000259" key="5">
    <source>
        <dbReference type="PROSITE" id="PS50072"/>
    </source>
</evidence>
<evidence type="ECO:0000256" key="3">
    <source>
        <dbReference type="ARBA" id="ARBA00023235"/>
    </source>
</evidence>
<feature type="domain" description="PPIase cyclophilin-type" evidence="5">
    <location>
        <begin position="6"/>
        <end position="158"/>
    </location>
</feature>
<dbReference type="GO" id="GO:0003755">
    <property type="term" value="F:peptidyl-prolyl cis-trans isomerase activity"/>
    <property type="evidence" value="ECO:0007669"/>
    <property type="project" value="UniProtKB-UniRule"/>
</dbReference>
<organism evidence="6 7">
    <name type="scientific">Oceanirhabdus seepicola</name>
    <dbReference type="NCBI Taxonomy" id="2828781"/>
    <lineage>
        <taxon>Bacteria</taxon>
        <taxon>Bacillati</taxon>
        <taxon>Bacillota</taxon>
        <taxon>Clostridia</taxon>
        <taxon>Eubacteriales</taxon>
        <taxon>Clostridiaceae</taxon>
        <taxon>Oceanirhabdus</taxon>
    </lineage>
</organism>
<dbReference type="EMBL" id="JAGSOJ010000001">
    <property type="protein sequence ID" value="MCM1988674.1"/>
    <property type="molecule type" value="Genomic_DNA"/>
</dbReference>
<dbReference type="RefSeq" id="WP_250857545.1">
    <property type="nucleotide sequence ID" value="NZ_JAGSOJ010000001.1"/>
</dbReference>
<dbReference type="PANTHER" id="PTHR45625:SF4">
    <property type="entry name" value="PEPTIDYLPROLYL ISOMERASE DOMAIN AND WD REPEAT-CONTAINING PROTEIN 1"/>
    <property type="match status" value="1"/>
</dbReference>
<dbReference type="PROSITE" id="PS50072">
    <property type="entry name" value="CSA_PPIASE_2"/>
    <property type="match status" value="1"/>
</dbReference>
<dbReference type="AlphaFoldDB" id="A0A9J6NW07"/>
<evidence type="ECO:0000256" key="4">
    <source>
        <dbReference type="RuleBase" id="RU363019"/>
    </source>
</evidence>
<reference evidence="6" key="2">
    <citation type="submission" date="2021-04" db="EMBL/GenBank/DDBJ databases">
        <authorList>
            <person name="Dong X."/>
        </authorList>
    </citation>
    <scope>NUCLEOTIDE SEQUENCE</scope>
    <source>
        <strain evidence="6">ZWT</strain>
    </source>
</reference>
<proteinExistence type="inferred from homology"/>
<dbReference type="Gene3D" id="2.40.100.10">
    <property type="entry name" value="Cyclophilin-like"/>
    <property type="match status" value="1"/>
</dbReference>
<dbReference type="InterPro" id="IPR044666">
    <property type="entry name" value="Cyclophilin_A-like"/>
</dbReference>
<reference evidence="6" key="1">
    <citation type="journal article" date="2021" name="mSystems">
        <title>Bacteria and Archaea Synergistically Convert Glycine Betaine to Biogenic Methane in the Formosa Cold Seep of the South China Sea.</title>
        <authorList>
            <person name="Li L."/>
            <person name="Zhang W."/>
            <person name="Zhang S."/>
            <person name="Song L."/>
            <person name="Sun Q."/>
            <person name="Zhang H."/>
            <person name="Xiang H."/>
            <person name="Dong X."/>
        </authorList>
    </citation>
    <scope>NUCLEOTIDE SEQUENCE</scope>
    <source>
        <strain evidence="6">ZWT</strain>
    </source>
</reference>
<dbReference type="EC" id="5.2.1.8" evidence="4"/>